<dbReference type="InterPro" id="IPR000060">
    <property type="entry name" value="BCCT_transptr"/>
</dbReference>
<accession>A0A2T1KHS1</accession>
<sequence length="113" mass="12348">MTAKTVSSESFRARLLHDSDPVVLVLTIGFILLFVGASLADADMVAGLIGSGFTWTAKYLGSFFQFLLLMTFFIAVGTAISRAGRARIGDMDKPEISLFRWLSIRAVLFRGLP</sequence>
<evidence type="ECO:0000256" key="5">
    <source>
        <dbReference type="ARBA" id="ARBA00022989"/>
    </source>
</evidence>
<evidence type="ECO:0000256" key="4">
    <source>
        <dbReference type="ARBA" id="ARBA00022692"/>
    </source>
</evidence>
<keyword evidence="4 7" id="KW-0812">Transmembrane</keyword>
<name>A0A2T1KHS1_9GAMM</name>
<keyword evidence="3" id="KW-1003">Cell membrane</keyword>
<dbReference type="Proteomes" id="UP000239866">
    <property type="component" value="Unassembled WGS sequence"/>
</dbReference>
<keyword evidence="6 7" id="KW-0472">Membrane</keyword>
<evidence type="ECO:0000313" key="9">
    <source>
        <dbReference type="Proteomes" id="UP000239866"/>
    </source>
</evidence>
<dbReference type="AlphaFoldDB" id="A0A2T1KHS1"/>
<keyword evidence="5 7" id="KW-1133">Transmembrane helix</keyword>
<dbReference type="Pfam" id="PF02028">
    <property type="entry name" value="BCCT"/>
    <property type="match status" value="1"/>
</dbReference>
<gene>
    <name evidence="8" type="ORF">C7H09_07660</name>
</gene>
<dbReference type="GO" id="GO:0022857">
    <property type="term" value="F:transmembrane transporter activity"/>
    <property type="evidence" value="ECO:0007669"/>
    <property type="project" value="InterPro"/>
</dbReference>
<comment type="caution">
    <text evidence="8">The sequence shown here is derived from an EMBL/GenBank/DDBJ whole genome shotgun (WGS) entry which is preliminary data.</text>
</comment>
<keyword evidence="2" id="KW-0813">Transport</keyword>
<keyword evidence="9" id="KW-1185">Reference proteome</keyword>
<dbReference type="GO" id="GO:0005886">
    <property type="term" value="C:plasma membrane"/>
    <property type="evidence" value="ECO:0007669"/>
    <property type="project" value="UniProtKB-SubCell"/>
</dbReference>
<evidence type="ECO:0000256" key="6">
    <source>
        <dbReference type="ARBA" id="ARBA00023136"/>
    </source>
</evidence>
<dbReference type="EMBL" id="PXNP01000030">
    <property type="protein sequence ID" value="PSF09694.1"/>
    <property type="molecule type" value="Genomic_DNA"/>
</dbReference>
<reference evidence="8 9" key="1">
    <citation type="submission" date="2018-03" db="EMBL/GenBank/DDBJ databases">
        <title>Marinobacter brunus sp. nov., a marine bacterium of Gamma-proteobacteria isolated from the surface seawater of the South China Sea.</title>
        <authorList>
            <person name="Cheng H."/>
            <person name="Wu Y.-H."/>
            <person name="Xamxidin M."/>
            <person name="Xu X.-W."/>
        </authorList>
    </citation>
    <scope>NUCLEOTIDE SEQUENCE [LARGE SCALE GENOMIC DNA]</scope>
    <source>
        <strain evidence="8 9">NH169-3</strain>
    </source>
</reference>
<evidence type="ECO:0008006" key="10">
    <source>
        <dbReference type="Google" id="ProtNLM"/>
    </source>
</evidence>
<evidence type="ECO:0000256" key="2">
    <source>
        <dbReference type="ARBA" id="ARBA00022448"/>
    </source>
</evidence>
<feature type="transmembrane region" description="Helical" evidence="7">
    <location>
        <begin position="60"/>
        <end position="81"/>
    </location>
</feature>
<protein>
    <recommendedName>
        <fullName evidence="10">BCCT transporter</fullName>
    </recommendedName>
</protein>
<proteinExistence type="predicted"/>
<evidence type="ECO:0000313" key="8">
    <source>
        <dbReference type="EMBL" id="PSF09694.1"/>
    </source>
</evidence>
<organism evidence="8 9">
    <name type="scientific">Marinobacter fuscus</name>
    <dbReference type="NCBI Taxonomy" id="2109942"/>
    <lineage>
        <taxon>Bacteria</taxon>
        <taxon>Pseudomonadati</taxon>
        <taxon>Pseudomonadota</taxon>
        <taxon>Gammaproteobacteria</taxon>
        <taxon>Pseudomonadales</taxon>
        <taxon>Marinobacteraceae</taxon>
        <taxon>Marinobacter</taxon>
    </lineage>
</organism>
<dbReference type="OrthoDB" id="9775735at2"/>
<comment type="subcellular location">
    <subcellularLocation>
        <location evidence="1">Cell membrane</location>
        <topology evidence="1">Multi-pass membrane protein</topology>
    </subcellularLocation>
</comment>
<evidence type="ECO:0000256" key="3">
    <source>
        <dbReference type="ARBA" id="ARBA00022475"/>
    </source>
</evidence>
<evidence type="ECO:0000256" key="1">
    <source>
        <dbReference type="ARBA" id="ARBA00004651"/>
    </source>
</evidence>
<feature type="transmembrane region" description="Helical" evidence="7">
    <location>
        <begin position="21"/>
        <end position="40"/>
    </location>
</feature>
<evidence type="ECO:0000256" key="7">
    <source>
        <dbReference type="SAM" id="Phobius"/>
    </source>
</evidence>